<dbReference type="InterPro" id="IPR049163">
    <property type="entry name" value="Pif1-like_2B_dom"/>
</dbReference>
<dbReference type="PANTHER" id="PTHR47642:SF5">
    <property type="entry name" value="ATP-DEPENDENT DNA HELICASE"/>
    <property type="match status" value="1"/>
</dbReference>
<protein>
    <submittedName>
        <fullName evidence="10">AAA ATPase</fullName>
    </submittedName>
</protein>
<evidence type="ECO:0000256" key="1">
    <source>
        <dbReference type="ARBA" id="ARBA00022741"/>
    </source>
</evidence>
<evidence type="ECO:0000313" key="10">
    <source>
        <dbReference type="EMBL" id="KKW47562.1"/>
    </source>
</evidence>
<dbReference type="PANTHER" id="PTHR47642">
    <property type="entry name" value="ATP-DEPENDENT DNA HELICASE"/>
    <property type="match status" value="1"/>
</dbReference>
<keyword evidence="4" id="KW-0347">Helicase</keyword>
<dbReference type="InterPro" id="IPR051055">
    <property type="entry name" value="PIF1_helicase"/>
</dbReference>
<sequence>MTQDEALAILKTGLNVFLTGEPGSGKTHTINRYAAWLRERGIEPAVTASTGIAATHVGGMTIHSWSGIGIKRGMTDYDIEMIMSREKTARRIIGAKVLVVDEISMLDAETLSSVDRVLRTLRRRALMPEQPFGGLQIVFVGDFFQLPPVPRQIPGEGGPALKGGPSAFAFESPAWREANPVICYLNEQHRQEDADFLDLLSAMRRGALTSAHRARLSSRVGILSKRTIATRLYTHNENVDRINAESLGNIAGGARRYEMSARGPQRLVETLKAQCLSPSTLELKERASVMFTRNNFDAGYVNGTLGTVAGFSPLGMPIVKTRAGATIAAEPAEWAIQDGGKILARITQVPLRLAWAITVHKSQGMSLDAAIIDLSQAFEFGQGYVAVSRVRTLAGLFLEGFNERALELHPKAAAADRHFRGYSDAARKKFSALPDGEKEKLEKNFLRAIGAREPNTAASAVSNRQGGAPLVPGIEKLREKYPSAGKAWGAPDDELLKRMFAEKKPNKDIAAHFGRKPSAIRARLGHLGLAEDYWSKRKRRSAN</sequence>
<evidence type="ECO:0000256" key="7">
    <source>
        <dbReference type="ARBA" id="ARBA00023204"/>
    </source>
</evidence>
<dbReference type="AlphaFoldDB" id="A0A0G2B0Z4"/>
<dbReference type="InterPro" id="IPR010285">
    <property type="entry name" value="DNA_helicase_pif1-like_DEAD"/>
</dbReference>
<dbReference type="GO" id="GO:0006281">
    <property type="term" value="P:DNA repair"/>
    <property type="evidence" value="ECO:0007669"/>
    <property type="project" value="InterPro"/>
</dbReference>
<dbReference type="Pfam" id="PF21530">
    <property type="entry name" value="Pif1_2B_dom"/>
    <property type="match status" value="1"/>
</dbReference>
<keyword evidence="1" id="KW-0547">Nucleotide-binding</keyword>
<dbReference type="SUPFAM" id="SSF52540">
    <property type="entry name" value="P-loop containing nucleoside triphosphate hydrolases"/>
    <property type="match status" value="2"/>
</dbReference>
<evidence type="ECO:0000259" key="9">
    <source>
        <dbReference type="SMART" id="SM00382"/>
    </source>
</evidence>
<evidence type="ECO:0000256" key="2">
    <source>
        <dbReference type="ARBA" id="ARBA00022763"/>
    </source>
</evidence>
<dbReference type="Gene3D" id="3.40.50.300">
    <property type="entry name" value="P-loop containing nucleotide triphosphate hydrolases"/>
    <property type="match status" value="2"/>
</dbReference>
<evidence type="ECO:0000313" key="11">
    <source>
        <dbReference type="Proteomes" id="UP000034789"/>
    </source>
</evidence>
<dbReference type="Pfam" id="PF05970">
    <property type="entry name" value="PIF1"/>
    <property type="match status" value="1"/>
</dbReference>
<dbReference type="GO" id="GO:0003678">
    <property type="term" value="F:DNA helicase activity"/>
    <property type="evidence" value="ECO:0007669"/>
    <property type="project" value="InterPro"/>
</dbReference>
<evidence type="ECO:0000256" key="6">
    <source>
        <dbReference type="ARBA" id="ARBA00023125"/>
    </source>
</evidence>
<dbReference type="CDD" id="cd18037">
    <property type="entry name" value="DEXSc_Pif1_like"/>
    <property type="match status" value="1"/>
</dbReference>
<feature type="domain" description="AAA+ ATPase" evidence="9">
    <location>
        <begin position="12"/>
        <end position="159"/>
    </location>
</feature>
<proteinExistence type="predicted"/>
<gene>
    <name evidence="10" type="ORF">UY98_C0009G0004</name>
</gene>
<dbReference type="PATRIC" id="fig|1618672.3.peg.199"/>
<dbReference type="CDD" id="cd18809">
    <property type="entry name" value="SF1_C_RecD"/>
    <property type="match status" value="1"/>
</dbReference>
<evidence type="ECO:0000256" key="4">
    <source>
        <dbReference type="ARBA" id="ARBA00022806"/>
    </source>
</evidence>
<name>A0A0G2B0Z4_9BACT</name>
<keyword evidence="8" id="KW-0413">Isomerase</keyword>
<reference evidence="10 11" key="1">
    <citation type="journal article" date="2015" name="Nature">
        <title>rRNA introns, odd ribosomes, and small enigmatic genomes across a large radiation of phyla.</title>
        <authorList>
            <person name="Brown C.T."/>
            <person name="Hug L.A."/>
            <person name="Thomas B.C."/>
            <person name="Sharon I."/>
            <person name="Castelle C.J."/>
            <person name="Singh A."/>
            <person name="Wilkins M.J."/>
            <person name="Williams K.H."/>
            <person name="Banfield J.F."/>
        </authorList>
    </citation>
    <scope>NUCLEOTIDE SEQUENCE [LARGE SCALE GENOMIC DNA]</scope>
</reference>
<dbReference type="Proteomes" id="UP000034789">
    <property type="component" value="Unassembled WGS sequence"/>
</dbReference>
<keyword evidence="2" id="KW-0227">DNA damage</keyword>
<evidence type="ECO:0000256" key="3">
    <source>
        <dbReference type="ARBA" id="ARBA00022801"/>
    </source>
</evidence>
<keyword evidence="6" id="KW-0238">DNA-binding</keyword>
<dbReference type="GO" id="GO:0000723">
    <property type="term" value="P:telomere maintenance"/>
    <property type="evidence" value="ECO:0007669"/>
    <property type="project" value="InterPro"/>
</dbReference>
<keyword evidence="3" id="KW-0378">Hydrolase</keyword>
<dbReference type="InterPro" id="IPR003593">
    <property type="entry name" value="AAA+_ATPase"/>
</dbReference>
<evidence type="ECO:0000256" key="8">
    <source>
        <dbReference type="ARBA" id="ARBA00023235"/>
    </source>
</evidence>
<dbReference type="InterPro" id="IPR027417">
    <property type="entry name" value="P-loop_NTPase"/>
</dbReference>
<keyword evidence="5" id="KW-0067">ATP-binding</keyword>
<dbReference type="SMART" id="SM00382">
    <property type="entry name" value="AAA"/>
    <property type="match status" value="1"/>
</dbReference>
<comment type="caution">
    <text evidence="10">The sequence shown here is derived from an EMBL/GenBank/DDBJ whole genome shotgun (WGS) entry which is preliminary data.</text>
</comment>
<accession>A0A0G2B0Z4</accession>
<dbReference type="EMBL" id="LCSD01000009">
    <property type="protein sequence ID" value="KKW47562.1"/>
    <property type="molecule type" value="Genomic_DNA"/>
</dbReference>
<evidence type="ECO:0000256" key="5">
    <source>
        <dbReference type="ARBA" id="ARBA00022840"/>
    </source>
</evidence>
<organism evidence="10 11">
    <name type="scientific">Candidatus Kaiserbacteria bacterium GW2011_GWA2_58_9</name>
    <dbReference type="NCBI Taxonomy" id="1618672"/>
    <lineage>
        <taxon>Bacteria</taxon>
        <taxon>Candidatus Kaiseribacteriota</taxon>
    </lineage>
</organism>
<keyword evidence="7" id="KW-0234">DNA repair</keyword>